<protein>
    <submittedName>
        <fullName evidence="5">Transporter, MFS superfamily</fullName>
    </submittedName>
</protein>
<gene>
    <name evidence="5" type="ORF">B0487_0484</name>
</gene>
<dbReference type="SUPFAM" id="SSF103473">
    <property type="entry name" value="MFS general substrate transporter"/>
    <property type="match status" value="1"/>
</dbReference>
<dbReference type="GO" id="GO:0022857">
    <property type="term" value="F:transmembrane transporter activity"/>
    <property type="evidence" value="ECO:0007669"/>
    <property type="project" value="InterPro"/>
</dbReference>
<dbReference type="InterPro" id="IPR020846">
    <property type="entry name" value="MFS_dom"/>
</dbReference>
<dbReference type="PANTHER" id="PTHR23528">
    <property type="match status" value="1"/>
</dbReference>
<name>A0A076JFN6_BIFAD</name>
<evidence type="ECO:0000256" key="1">
    <source>
        <dbReference type="ARBA" id="ARBA00004651"/>
    </source>
</evidence>
<evidence type="ECO:0000256" key="3">
    <source>
        <dbReference type="ARBA" id="ARBA00022989"/>
    </source>
</evidence>
<evidence type="ECO:0000256" key="4">
    <source>
        <dbReference type="ARBA" id="ARBA00023136"/>
    </source>
</evidence>
<dbReference type="Pfam" id="PF07690">
    <property type="entry name" value="MFS_1"/>
    <property type="match status" value="1"/>
</dbReference>
<evidence type="ECO:0000313" key="5">
    <source>
        <dbReference type="EMBL" id="OSG87566.1"/>
    </source>
</evidence>
<dbReference type="InterPro" id="IPR036259">
    <property type="entry name" value="MFS_trans_sf"/>
</dbReference>
<sequence>MQTAQSSAASYVDPDTLSPETGEPFSKATTARYLVAFVIFAILNCAAFVLNGNTLMPQHLRDIGYSETEATTALGTITSLTAIVGLLSGYIWGAFSDHTRSRFGKRTPWIFAGSIVAGIGLYLLGTFGDVPSLTASYMLNNLGQGAIQTPMFAILADRVPKSVRGTLSAGLGATALGTPVGQFLSSLFLGQPYQNMGFVVGALMIAASGIIPLLILPRERSSKDDGDGKSGAEAAKEALENLLPPKLKGAHDFYKACGGRLLMMASYAMISQYTLYIFENYVGLTVQEAAKAMGTLSAVTFVVSLIGLAVSGPLSDKIKARKTPIAIACVLFIIGTLCPVMFRSVNGVLLYAAFAGLGYGVYIAVDGALNVDVIPEEAQHNRTGGKYIGFGNLANTCGQVLAPATTAMLVAVTGSYYTAFIVSALCALAGVSLILWIKSVK</sequence>
<evidence type="ECO:0000313" key="6">
    <source>
        <dbReference type="Proteomes" id="UP000193377"/>
    </source>
</evidence>
<dbReference type="KEGG" id="badl:BADO_0449"/>
<keyword evidence="3" id="KW-1133">Transmembrane helix</keyword>
<dbReference type="eggNOG" id="COG2211">
    <property type="taxonomic scope" value="Bacteria"/>
</dbReference>
<dbReference type="AlphaFoldDB" id="A0A076JFN6"/>
<keyword evidence="2" id="KW-0812">Transmembrane</keyword>
<dbReference type="EMBL" id="LNKD01000001">
    <property type="protein sequence ID" value="OSG87566.1"/>
    <property type="molecule type" value="Genomic_DNA"/>
</dbReference>
<dbReference type="PROSITE" id="PS50850">
    <property type="entry name" value="MFS"/>
    <property type="match status" value="1"/>
</dbReference>
<evidence type="ECO:0000256" key="2">
    <source>
        <dbReference type="ARBA" id="ARBA00022692"/>
    </source>
</evidence>
<dbReference type="InterPro" id="IPR011701">
    <property type="entry name" value="MFS"/>
</dbReference>
<reference evidence="5 6" key="1">
    <citation type="journal article" date="2016" name="Sci. Rep.">
        <title>Evaluation of genetic diversity among strains of the human gut commensal Bifidobacterium adolescentis.</title>
        <authorList>
            <person name="Duranti S."/>
            <person name="Milani C."/>
            <person name="Lugli G.A."/>
            <person name="Mancabelli L."/>
            <person name="Turroni F."/>
            <person name="Ferrario C."/>
            <person name="Mangifesta M."/>
            <person name="Viappiani A."/>
            <person name="Sanchez B."/>
            <person name="Margolles A."/>
            <person name="van Sinderen D."/>
            <person name="Ventura M."/>
        </authorList>
    </citation>
    <scope>NUCLEOTIDE SEQUENCE [LARGE SCALE GENOMIC DNA]</scope>
    <source>
        <strain evidence="5 6">487B</strain>
    </source>
</reference>
<comment type="subcellular location">
    <subcellularLocation>
        <location evidence="1">Cell membrane</location>
        <topology evidence="1">Multi-pass membrane protein</topology>
    </subcellularLocation>
</comment>
<organism evidence="5 6">
    <name type="scientific">Bifidobacterium adolescentis</name>
    <dbReference type="NCBI Taxonomy" id="1680"/>
    <lineage>
        <taxon>Bacteria</taxon>
        <taxon>Bacillati</taxon>
        <taxon>Actinomycetota</taxon>
        <taxon>Actinomycetes</taxon>
        <taxon>Bifidobacteriales</taxon>
        <taxon>Bifidobacteriaceae</taxon>
        <taxon>Bifidobacterium</taxon>
    </lineage>
</organism>
<dbReference type="PANTHER" id="PTHR23528:SF1">
    <property type="entry name" value="MAJOR FACILITATOR SUPERFAMILY (MFS) PROFILE DOMAIN-CONTAINING PROTEIN"/>
    <property type="match status" value="1"/>
</dbReference>
<keyword evidence="4" id="KW-0472">Membrane</keyword>
<accession>A0A076JFN6</accession>
<dbReference type="RefSeq" id="WP_038444186.1">
    <property type="nucleotide sequence ID" value="NZ_CP007443.1"/>
</dbReference>
<proteinExistence type="predicted"/>
<dbReference type="Gene3D" id="1.20.1250.20">
    <property type="entry name" value="MFS general substrate transporter like domains"/>
    <property type="match status" value="2"/>
</dbReference>
<dbReference type="Proteomes" id="UP000193377">
    <property type="component" value="Unassembled WGS sequence"/>
</dbReference>
<dbReference type="GO" id="GO:0005886">
    <property type="term" value="C:plasma membrane"/>
    <property type="evidence" value="ECO:0007669"/>
    <property type="project" value="UniProtKB-SubCell"/>
</dbReference>
<comment type="caution">
    <text evidence="5">The sequence shown here is derived from an EMBL/GenBank/DDBJ whole genome shotgun (WGS) entry which is preliminary data.</text>
</comment>